<dbReference type="GO" id="GO:0046872">
    <property type="term" value="F:metal ion binding"/>
    <property type="evidence" value="ECO:0007669"/>
    <property type="project" value="UniProtKB-KW"/>
</dbReference>
<dbReference type="SMART" id="SM00177">
    <property type="entry name" value="ARF"/>
    <property type="match status" value="1"/>
</dbReference>
<dbReference type="InterPro" id="IPR024156">
    <property type="entry name" value="Small_GTPase_ARF"/>
</dbReference>
<dbReference type="PRINTS" id="PR00449">
    <property type="entry name" value="RASTRNSFRMNG"/>
</dbReference>
<keyword evidence="2 6" id="KW-0342">GTP-binding</keyword>
<dbReference type="GO" id="GO:0005794">
    <property type="term" value="C:Golgi apparatus"/>
    <property type="evidence" value="ECO:0007669"/>
    <property type="project" value="TreeGrafter"/>
</dbReference>
<keyword evidence="9" id="KW-1185">Reference proteome</keyword>
<proteinExistence type="predicted"/>
<comment type="subunit">
    <text evidence="4">Interacts with SYS1.</text>
</comment>
<dbReference type="GO" id="GO:0034067">
    <property type="term" value="P:protein localization to Golgi apparatus"/>
    <property type="evidence" value="ECO:0007669"/>
    <property type="project" value="TreeGrafter"/>
</dbReference>
<keyword evidence="1 6" id="KW-0547">Nucleotide-binding</keyword>
<reference evidence="8 9" key="2">
    <citation type="submission" date="2018-11" db="EMBL/GenBank/DDBJ databases">
        <authorList>
            <consortium name="Pathogen Informatics"/>
        </authorList>
    </citation>
    <scope>NUCLEOTIDE SEQUENCE [LARGE SCALE GENOMIC DNA]</scope>
</reference>
<evidence type="ECO:0000256" key="7">
    <source>
        <dbReference type="PIRSR" id="PIRSR606689-2"/>
    </source>
</evidence>
<evidence type="ECO:0000256" key="2">
    <source>
        <dbReference type="ARBA" id="ARBA00023134"/>
    </source>
</evidence>
<dbReference type="WBParaSite" id="TCLT_0000441501-mRNA-1">
    <property type="protein sequence ID" value="TCLT_0000441501-mRNA-1"/>
    <property type="gene ID" value="TCLT_0000441501"/>
</dbReference>
<dbReference type="GO" id="GO:0003924">
    <property type="term" value="F:GTPase activity"/>
    <property type="evidence" value="ECO:0007669"/>
    <property type="project" value="InterPro"/>
</dbReference>
<gene>
    <name evidence="8" type="ORF">TCLT_LOCUS4404</name>
</gene>
<dbReference type="InterPro" id="IPR006689">
    <property type="entry name" value="Small_GTPase_ARF/SAR"/>
</dbReference>
<dbReference type="GO" id="GO:0043001">
    <property type="term" value="P:Golgi to plasma membrane protein transport"/>
    <property type="evidence" value="ECO:0007669"/>
    <property type="project" value="TreeGrafter"/>
</dbReference>
<evidence type="ECO:0000256" key="1">
    <source>
        <dbReference type="ARBA" id="ARBA00022741"/>
    </source>
</evidence>
<dbReference type="EMBL" id="UYYF01004287">
    <property type="protein sequence ID" value="VDN01508.1"/>
    <property type="molecule type" value="Genomic_DNA"/>
</dbReference>
<evidence type="ECO:0000256" key="4">
    <source>
        <dbReference type="ARBA" id="ARBA00038765"/>
    </source>
</evidence>
<dbReference type="OMA" id="EAHAIMF"/>
<evidence type="ECO:0000256" key="6">
    <source>
        <dbReference type="PIRSR" id="PIRSR606689-1"/>
    </source>
</evidence>
<dbReference type="SMART" id="SM00178">
    <property type="entry name" value="SAR"/>
    <property type="match status" value="1"/>
</dbReference>
<feature type="binding site" evidence="6">
    <location>
        <position position="95"/>
    </location>
    <ligand>
        <name>GTP</name>
        <dbReference type="ChEBI" id="CHEBI:37565"/>
    </ligand>
</feature>
<dbReference type="Proteomes" id="UP000276776">
    <property type="component" value="Unassembled WGS sequence"/>
</dbReference>
<evidence type="ECO:0000256" key="3">
    <source>
        <dbReference type="ARBA" id="ARBA00037377"/>
    </source>
</evidence>
<keyword evidence="7" id="KW-0479">Metal-binding</keyword>
<dbReference type="PANTHER" id="PTHR45909:SF1">
    <property type="entry name" value="ADP-RIBOSYLATION FACTOR-RELATED PROTEIN 1"/>
    <property type="match status" value="1"/>
</dbReference>
<evidence type="ECO:0000313" key="10">
    <source>
        <dbReference type="WBParaSite" id="TCLT_0000441501-mRNA-1"/>
    </source>
</evidence>
<comment type="function">
    <text evidence="3">Trans-Golgi-associated GTPase that regulates protein sorting. Controls the targeting of ARL1 and its effector to the trans-Golgi. Required for the lipidation of chylomicrons in the intestine and required for VLDL lipidation in the liver.</text>
</comment>
<dbReference type="GO" id="GO:0006886">
    <property type="term" value="P:intracellular protein transport"/>
    <property type="evidence" value="ECO:0007669"/>
    <property type="project" value="TreeGrafter"/>
</dbReference>
<feature type="binding site" evidence="6">
    <location>
        <begin position="24"/>
        <end position="31"/>
    </location>
    <ligand>
        <name>GTP</name>
        <dbReference type="ChEBI" id="CHEBI:37565"/>
    </ligand>
</feature>
<name>A0A0N5CVR6_THECL</name>
<feature type="binding site" evidence="7">
    <location>
        <position position="31"/>
    </location>
    <ligand>
        <name>Mg(2+)</name>
        <dbReference type="ChEBI" id="CHEBI:18420"/>
    </ligand>
</feature>
<reference evidence="10" key="1">
    <citation type="submission" date="2017-02" db="UniProtKB">
        <authorList>
            <consortium name="WormBaseParasite"/>
        </authorList>
    </citation>
    <scope>IDENTIFICATION</scope>
</reference>
<protein>
    <recommendedName>
        <fullName evidence="5">ADP-ribosylation factor-related protein 1</fullName>
    </recommendedName>
</protein>
<dbReference type="NCBIfam" id="TIGR00231">
    <property type="entry name" value="small_GTP"/>
    <property type="match status" value="1"/>
</dbReference>
<sequence length="209" mass="23828">MYTLGVGIWQRLVRKRNYQVVIVGLDNAGKTTFLEQIKSRFIRNYQMLNPFKITSTVGLNVLAFQTSHFMLDSLTFLIGSIELDSLRLNFWDLGGQGELQPLWLKYFDDSQAVIFVVDSCDQRRFPEVGEAFKLIMNSEAVQKMPVLVAYNKSDLEEYSATEEIKVLTTDDRHTGDLALIPISALQGLNIEHCIRWLCTALSKKADDIL</sequence>
<evidence type="ECO:0000313" key="9">
    <source>
        <dbReference type="Proteomes" id="UP000276776"/>
    </source>
</evidence>
<dbReference type="SUPFAM" id="SSF52540">
    <property type="entry name" value="P-loop containing nucleoside triphosphate hydrolases"/>
    <property type="match status" value="1"/>
</dbReference>
<organism evidence="10">
    <name type="scientific">Thelazia callipaeda</name>
    <name type="common">Oriental eyeworm</name>
    <name type="synonym">Parasitic nematode</name>
    <dbReference type="NCBI Taxonomy" id="103827"/>
    <lineage>
        <taxon>Eukaryota</taxon>
        <taxon>Metazoa</taxon>
        <taxon>Ecdysozoa</taxon>
        <taxon>Nematoda</taxon>
        <taxon>Chromadorea</taxon>
        <taxon>Rhabditida</taxon>
        <taxon>Spirurina</taxon>
        <taxon>Spiruromorpha</taxon>
        <taxon>Thelazioidea</taxon>
        <taxon>Thelaziidae</taxon>
        <taxon>Thelazia</taxon>
    </lineage>
</organism>
<dbReference type="OrthoDB" id="414781at2759"/>
<dbReference type="AlphaFoldDB" id="A0A0N5CVR6"/>
<dbReference type="PANTHER" id="PTHR45909">
    <property type="entry name" value="ADP-RIBOSYLATION FACTOR-RELATED PROTEIN 1"/>
    <property type="match status" value="1"/>
</dbReference>
<dbReference type="Pfam" id="PF00025">
    <property type="entry name" value="Arf"/>
    <property type="match status" value="2"/>
</dbReference>
<dbReference type="GO" id="GO:0005525">
    <property type="term" value="F:GTP binding"/>
    <property type="evidence" value="ECO:0007669"/>
    <property type="project" value="UniProtKB-KW"/>
</dbReference>
<evidence type="ECO:0000256" key="5">
    <source>
        <dbReference type="ARBA" id="ARBA00039478"/>
    </source>
</evidence>
<dbReference type="Gene3D" id="3.40.50.300">
    <property type="entry name" value="P-loop containing nucleotide triphosphate hydrolases"/>
    <property type="match status" value="1"/>
</dbReference>
<feature type="binding site" evidence="6">
    <location>
        <begin position="151"/>
        <end position="154"/>
    </location>
    <ligand>
        <name>GTP</name>
        <dbReference type="ChEBI" id="CHEBI:37565"/>
    </ligand>
</feature>
<dbReference type="InterPro" id="IPR005225">
    <property type="entry name" value="Small_GTP-bd"/>
</dbReference>
<dbReference type="InterPro" id="IPR027417">
    <property type="entry name" value="P-loop_NTPase"/>
</dbReference>
<feature type="binding site" evidence="7">
    <location>
        <position position="73"/>
    </location>
    <ligand>
        <name>Mg(2+)</name>
        <dbReference type="ChEBI" id="CHEBI:18420"/>
    </ligand>
</feature>
<keyword evidence="7" id="KW-0460">Magnesium</keyword>
<dbReference type="PROSITE" id="PS51417">
    <property type="entry name" value="ARF"/>
    <property type="match status" value="1"/>
</dbReference>
<accession>A0A0N5CVR6</accession>
<evidence type="ECO:0000313" key="8">
    <source>
        <dbReference type="EMBL" id="VDN01508.1"/>
    </source>
</evidence>
<dbReference type="STRING" id="103827.A0A0N5CVR6"/>